<comment type="similarity">
    <text evidence="2 11">Belongs to the HsdR family.</text>
</comment>
<evidence type="ECO:0000256" key="9">
    <source>
        <dbReference type="ARBA" id="ARBA00022840"/>
    </source>
</evidence>
<dbReference type="EC" id="3.1.21.3" evidence="11"/>
<dbReference type="Gene3D" id="1.20.58.2040">
    <property type="match status" value="1"/>
</dbReference>
<dbReference type="AlphaFoldDB" id="A0A4R1FEU5"/>
<dbReference type="CDD" id="cd18800">
    <property type="entry name" value="SF2_C_EcoR124I-like"/>
    <property type="match status" value="1"/>
</dbReference>
<dbReference type="SMART" id="SM00487">
    <property type="entry name" value="DEXDc"/>
    <property type="match status" value="1"/>
</dbReference>
<dbReference type="Gene3D" id="3.90.1570.50">
    <property type="match status" value="2"/>
</dbReference>
<dbReference type="CDD" id="cd22332">
    <property type="entry name" value="HsdR_N"/>
    <property type="match status" value="1"/>
</dbReference>
<comment type="catalytic activity">
    <reaction evidence="1 11">
        <text>Endonucleolytic cleavage of DNA to give random double-stranded fragments with terminal 5'-phosphates, ATP is simultaneously hydrolyzed.</text>
        <dbReference type="EC" id="3.1.21.3"/>
    </reaction>
</comment>
<sequence length="1036" mass="117435">MSAASVRKFDPIAISSESTVVAEYVPEPAKASAYQSEAALEREMIRLFETQAYEYLPIASEAQLVANLRAQLEALNHITFSDTEWETFFSTKIASQNDGIVEKTVRIQEDHVQILKRDDGSTKNVTLIDKKNVHNNGLQIINQYEVGQGEGGATYANRYDVTVLVNGLPMVHIELKRRGVDIREAFNQINRYQRDSFWAGSGLFEYVQLFVISNGTLTKYYSNSTRAKRLDEAKKARGTAKGKQSSNSFEFTSWWADANNKPIADLTAFIKTFFAKHTLLNILTKYCVLTADRDLLVMRPYQIVATERILQKIDISTNCKRLGTVDAGGYVWHTTGSGKTLTSFKAAQLASKVPDVAKVLFVVDRKDLDYQTMREYDRFEKGAANSNASTAILKKQLEDPNARIIITTIQKLSTFINANKGHEVFSGHAVIIFDECHRSQFGDMHTDITRAFRRYNLFGFTGTPIFAANSGSGGNLLLKTTEQAFGDKLHTYTIMDAITDKNVLPFRIDYINTFKVGNPDDKQISAIDREKVLLDPRRISDITAYVLEHFDQKTKRQTGYEHLVVTNVAESTRTRRRAEVLKERKRVRGFNSLFATASIQAAQRYYQQFKMRQESLTPDRCLKVGIIYSYGANEAADDGILDDEAFDTDGLAGDARLFLEGAIQDYNAMFGTTYDTSADKFQNYYKDLSQRIKNREIDLVIVVNMFLTGFDATTLNTLFVDKNLRMHGLIQAYSRTNRILNSVKRHGNVVVFRGLEEETNAALELFGNKDAQGIVVVPSYGEYYGEYSGKVTELLQLFPADAPIEGEQAQKDFINLFGAVLRLHNILTEFDDFEGQDLLTERQHQNYRSVYLNLYAEFRATTDGEKERINEDVVFEIELVKQVEINVDYILMLVEKMRSERGDGENREIRAQISRAVDASPSLRSKRDLVEDFVDSLSVDSAVDEQWQAYIDAKRDAELAVIIEEQKLKPDKTRAFIEAAFRDGQVRTTGTEITKILPPVSRFNRESGHSDKKKRVVETLVWFFERYFGLASDGGA</sequence>
<evidence type="ECO:0000313" key="14">
    <source>
        <dbReference type="Proteomes" id="UP000294856"/>
    </source>
</evidence>
<proteinExistence type="inferred from homology"/>
<evidence type="ECO:0000256" key="4">
    <source>
        <dbReference type="ARBA" id="ARBA00022722"/>
    </source>
</evidence>
<dbReference type="EMBL" id="SMFR01000007">
    <property type="protein sequence ID" value="TCJ90248.1"/>
    <property type="molecule type" value="Genomic_DNA"/>
</dbReference>
<dbReference type="InterPro" id="IPR022625">
    <property type="entry name" value="TypeI_RM_Rsu_C"/>
</dbReference>
<dbReference type="InterPro" id="IPR055180">
    <property type="entry name" value="HsdR_RecA-like_helicase_dom_2"/>
</dbReference>
<dbReference type="PANTHER" id="PTHR30195:SF16">
    <property type="entry name" value="TYPE I RESTRICTION ENZYME ENDONUCLEASE SUBUNIT"/>
    <property type="match status" value="1"/>
</dbReference>
<dbReference type="InterPro" id="IPR004473">
    <property type="entry name" value="Restrct_endonuc_typeI_HsdR"/>
</dbReference>
<keyword evidence="5 11" id="KW-0547">Nucleotide-binding</keyword>
<protein>
    <recommendedName>
        <fullName evidence="11">Type I restriction enzyme endonuclease subunit</fullName>
        <shortName evidence="11">R protein</shortName>
        <ecNumber evidence="11">3.1.21.3</ecNumber>
    </recommendedName>
</protein>
<dbReference type="InterPro" id="IPR051268">
    <property type="entry name" value="Type-I_R_enzyme_R_subunit"/>
</dbReference>
<gene>
    <name evidence="13" type="ORF">DFR71_6139</name>
</gene>
<comment type="subunit">
    <text evidence="3 11">The type I restriction/modification system is composed of three polypeptides R, M and S.</text>
</comment>
<reference evidence="13 14" key="1">
    <citation type="submission" date="2019-03" db="EMBL/GenBank/DDBJ databases">
        <title>Genomic Encyclopedia of Type Strains, Phase IV (KMG-IV): sequencing the most valuable type-strain genomes for metagenomic binning, comparative biology and taxonomic classification.</title>
        <authorList>
            <person name="Goeker M."/>
        </authorList>
    </citation>
    <scope>NUCLEOTIDE SEQUENCE [LARGE SCALE GENOMIC DNA]</scope>
    <source>
        <strain evidence="13 14">DSM 44684</strain>
    </source>
</reference>
<name>A0A4R1FEU5_9NOCA</name>
<dbReference type="InterPro" id="IPR040980">
    <property type="entry name" value="SWI2_SNF2"/>
</dbReference>
<accession>A0A4R1FEU5</accession>
<dbReference type="PROSITE" id="PS51192">
    <property type="entry name" value="HELICASE_ATP_BIND_1"/>
    <property type="match status" value="1"/>
</dbReference>
<comment type="caution">
    <text evidence="13">The sequence shown here is derived from an EMBL/GenBank/DDBJ whole genome shotgun (WGS) entry which is preliminary data.</text>
</comment>
<dbReference type="NCBIfam" id="TIGR00348">
    <property type="entry name" value="hsdR"/>
    <property type="match status" value="1"/>
</dbReference>
<dbReference type="Pfam" id="PF12008">
    <property type="entry name" value="EcoR124_C"/>
    <property type="match status" value="1"/>
</dbReference>
<comment type="function">
    <text evidence="11">Subunit R is required for both nuclease and ATPase activities, but not for modification.</text>
</comment>
<evidence type="ECO:0000256" key="11">
    <source>
        <dbReference type="RuleBase" id="RU364115"/>
    </source>
</evidence>
<dbReference type="RefSeq" id="WP_067460168.1">
    <property type="nucleotide sequence ID" value="NZ_SMFR01000007.1"/>
</dbReference>
<keyword evidence="4" id="KW-0540">Nuclease</keyword>
<dbReference type="CDD" id="cd18030">
    <property type="entry name" value="DEXHc_RE_I_HsdR"/>
    <property type="match status" value="1"/>
</dbReference>
<feature type="domain" description="Helicase ATP-binding" evidence="12">
    <location>
        <begin position="320"/>
        <end position="482"/>
    </location>
</feature>
<evidence type="ECO:0000256" key="1">
    <source>
        <dbReference type="ARBA" id="ARBA00000851"/>
    </source>
</evidence>
<dbReference type="GO" id="GO:0009035">
    <property type="term" value="F:type I site-specific deoxyribonuclease activity"/>
    <property type="evidence" value="ECO:0007669"/>
    <property type="project" value="UniProtKB-EC"/>
</dbReference>
<dbReference type="GO" id="GO:0009307">
    <property type="term" value="P:DNA restriction-modification system"/>
    <property type="evidence" value="ECO:0007669"/>
    <property type="project" value="UniProtKB-KW"/>
</dbReference>
<keyword evidence="14" id="KW-1185">Reference proteome</keyword>
<dbReference type="Proteomes" id="UP000294856">
    <property type="component" value="Unassembled WGS sequence"/>
</dbReference>
<evidence type="ECO:0000259" key="12">
    <source>
        <dbReference type="PROSITE" id="PS51192"/>
    </source>
</evidence>
<evidence type="ECO:0000256" key="5">
    <source>
        <dbReference type="ARBA" id="ARBA00022741"/>
    </source>
</evidence>
<keyword evidence="10 11" id="KW-0238">DNA-binding</keyword>
<dbReference type="Gene3D" id="3.40.50.300">
    <property type="entry name" value="P-loop containing nucleotide triphosphate hydrolases"/>
    <property type="match status" value="2"/>
</dbReference>
<evidence type="ECO:0000256" key="10">
    <source>
        <dbReference type="ARBA" id="ARBA00023125"/>
    </source>
</evidence>
<dbReference type="InterPro" id="IPR027417">
    <property type="entry name" value="P-loop_NTPase"/>
</dbReference>
<evidence type="ECO:0000256" key="3">
    <source>
        <dbReference type="ARBA" id="ARBA00011296"/>
    </source>
</evidence>
<keyword evidence="8 11" id="KW-0378">Hydrolase</keyword>
<evidence type="ECO:0000256" key="8">
    <source>
        <dbReference type="ARBA" id="ARBA00022801"/>
    </source>
</evidence>
<evidence type="ECO:0000256" key="6">
    <source>
        <dbReference type="ARBA" id="ARBA00022747"/>
    </source>
</evidence>
<dbReference type="Pfam" id="PF18766">
    <property type="entry name" value="SWI2_SNF2"/>
    <property type="match status" value="1"/>
</dbReference>
<dbReference type="GO" id="GO:0005524">
    <property type="term" value="F:ATP binding"/>
    <property type="evidence" value="ECO:0007669"/>
    <property type="project" value="UniProtKB-KW"/>
</dbReference>
<dbReference type="OrthoDB" id="9758243at2"/>
<evidence type="ECO:0000256" key="7">
    <source>
        <dbReference type="ARBA" id="ARBA00022759"/>
    </source>
</evidence>
<keyword evidence="7" id="KW-0255">Endonuclease</keyword>
<dbReference type="SUPFAM" id="SSF52540">
    <property type="entry name" value="P-loop containing nucleoside triphosphate hydrolases"/>
    <property type="match status" value="1"/>
</dbReference>
<keyword evidence="6 11" id="KW-0680">Restriction system</keyword>
<dbReference type="Pfam" id="PF22679">
    <property type="entry name" value="T1R_D3-like"/>
    <property type="match status" value="1"/>
</dbReference>
<dbReference type="InterPro" id="IPR014001">
    <property type="entry name" value="Helicase_ATP-bd"/>
</dbReference>
<evidence type="ECO:0000313" key="13">
    <source>
        <dbReference type="EMBL" id="TCJ90248.1"/>
    </source>
</evidence>
<keyword evidence="9 11" id="KW-0067">ATP-binding</keyword>
<organism evidence="13 14">
    <name type="scientific">Nocardia alba</name>
    <dbReference type="NCBI Taxonomy" id="225051"/>
    <lineage>
        <taxon>Bacteria</taxon>
        <taxon>Bacillati</taxon>
        <taxon>Actinomycetota</taxon>
        <taxon>Actinomycetes</taxon>
        <taxon>Mycobacteriales</taxon>
        <taxon>Nocardiaceae</taxon>
        <taxon>Nocardia</taxon>
    </lineage>
</organism>
<dbReference type="STRING" id="1210063.GCA_001612665_06460"/>
<dbReference type="GO" id="GO:0003677">
    <property type="term" value="F:DNA binding"/>
    <property type="evidence" value="ECO:0007669"/>
    <property type="project" value="UniProtKB-KW"/>
</dbReference>
<dbReference type="PANTHER" id="PTHR30195">
    <property type="entry name" value="TYPE I SITE-SPECIFIC DEOXYRIBONUCLEASE PROTEIN SUBUNIT M AND R"/>
    <property type="match status" value="1"/>
</dbReference>
<dbReference type="InterPro" id="IPR007409">
    <property type="entry name" value="Restrct_endonuc_type1_HsdR_N"/>
</dbReference>
<dbReference type="Pfam" id="PF04313">
    <property type="entry name" value="HSDR_N"/>
    <property type="match status" value="1"/>
</dbReference>
<evidence type="ECO:0000256" key="2">
    <source>
        <dbReference type="ARBA" id="ARBA00008598"/>
    </source>
</evidence>